<proteinExistence type="predicted"/>
<dbReference type="InterPro" id="IPR014710">
    <property type="entry name" value="RmlC-like_jellyroll"/>
</dbReference>
<dbReference type="SUPFAM" id="SSF51206">
    <property type="entry name" value="cAMP-binding domain-like"/>
    <property type="match status" value="1"/>
</dbReference>
<protein>
    <submittedName>
        <fullName evidence="1">Crp/Fnr family transcriptional regulator</fullName>
    </submittedName>
</protein>
<sequence length="186" mass="21033">MSDILSSKQQLLTRYFSRRKYASKEMVAYPDDEISQKAFVVTEGVFRVFLPFEDGQEIVKKFLLPGDAGITPYQADGTFVVSCVEAVTAGEIAIAPLDDVLVASQSDPQLMQIINFHRENQISEKAQREIDSRRLGAKERYLKVVDQLGQWADQVPLFEIASLIGISPVHLSRIRKELRQTVTKQM</sequence>
<dbReference type="InterPro" id="IPR018490">
    <property type="entry name" value="cNMP-bd_dom_sf"/>
</dbReference>
<evidence type="ECO:0000313" key="1">
    <source>
        <dbReference type="EMBL" id="QJB70489.1"/>
    </source>
</evidence>
<evidence type="ECO:0000313" key="2">
    <source>
        <dbReference type="Proteomes" id="UP000501600"/>
    </source>
</evidence>
<gene>
    <name evidence="1" type="ORF">HF685_15495</name>
</gene>
<dbReference type="Proteomes" id="UP000501600">
    <property type="component" value="Chromosome"/>
</dbReference>
<reference evidence="1 2" key="1">
    <citation type="submission" date="2020-04" db="EMBL/GenBank/DDBJ databases">
        <title>Genome sequence for Sphingorhabdus sp. strain M1.</title>
        <authorList>
            <person name="Park S.-J."/>
        </authorList>
    </citation>
    <scope>NUCLEOTIDE SEQUENCE [LARGE SCALE GENOMIC DNA]</scope>
    <source>
        <strain evidence="1 2">JK6</strain>
    </source>
</reference>
<dbReference type="EMBL" id="CP051217">
    <property type="protein sequence ID" value="QJB70489.1"/>
    <property type="molecule type" value="Genomic_DNA"/>
</dbReference>
<dbReference type="InterPro" id="IPR000595">
    <property type="entry name" value="cNMP-bd_dom"/>
</dbReference>
<dbReference type="AlphaFoldDB" id="A0A6H2DPA0"/>
<dbReference type="RefSeq" id="WP_168820860.1">
    <property type="nucleotide sequence ID" value="NZ_CP051217.1"/>
</dbReference>
<name>A0A6H2DPA0_9SPHN</name>
<dbReference type="CDD" id="cd00038">
    <property type="entry name" value="CAP_ED"/>
    <property type="match status" value="1"/>
</dbReference>
<dbReference type="KEGG" id="phao:HF685_15495"/>
<dbReference type="Gene3D" id="2.60.120.10">
    <property type="entry name" value="Jelly Rolls"/>
    <property type="match status" value="1"/>
</dbReference>
<accession>A0A6H2DPA0</accession>
<organism evidence="1 2">
    <name type="scientific">Parasphingorhabdus halotolerans</name>
    <dbReference type="NCBI Taxonomy" id="2725558"/>
    <lineage>
        <taxon>Bacteria</taxon>
        <taxon>Pseudomonadati</taxon>
        <taxon>Pseudomonadota</taxon>
        <taxon>Alphaproteobacteria</taxon>
        <taxon>Sphingomonadales</taxon>
        <taxon>Sphingomonadaceae</taxon>
        <taxon>Parasphingorhabdus</taxon>
    </lineage>
</organism>
<keyword evidence="2" id="KW-1185">Reference proteome</keyword>